<dbReference type="FunFam" id="1.25.40.10:FF:000020">
    <property type="entry name" value="Stress-induced phosphoprotein 1"/>
    <property type="match status" value="1"/>
</dbReference>
<feature type="repeat" description="TPR" evidence="9">
    <location>
        <begin position="592"/>
        <end position="625"/>
    </location>
</feature>
<dbReference type="OrthoDB" id="2423701at2759"/>
<sequence>MSFRGHANLPKISVSAGPMADKAKAAEAKAKGNVEFQAKNFKEAIKHFTEAIKHDPSDHVFFSNRSACYASLEQYDKALEDGAECVRLKPDWPKGYTRKGLAEFFLKKYDDAAETYKAGLKLAPEDQTLKEGLKKAMDAKYEVLGADVVFDAFVVIRLKSTPGLRSSAPVHRHTFGTDRTFCRRHAEISSEADVDWHSGGPELAWLSGAEHRHQERRTGIVHQSAGRLNGNCMFAWEGYGATIGCFLDDCMSSDKFVASEIESCAKVCFSLPDCKFWVWGTEEGEQKCWFRTGEAGREAGEGWVSGSKACAPPGTTVMPLGNSECWAEGFGYENCCEAKFGPNGNAQCWDGVYNYDRCNSRIRALRQGSESESIPAMLVDVINVSAARKVFRSAGGGGGGLQFDPAALTAAAVRNPKIKEYMQDQELMQKVQMLASLPGNMQQQMIMQMMNQDKRVLELFMAMQGIDVSTMSGEDFDKPEPSPAPKKKEEPKKEEAPPEDLRSPEQKEADDWKTKGNELYKKKQFKEALEMYDKAIAVVPDDITYHNNRNAVLIEMGAEHFDKVLKSCQDLIDRRYEINSANPGGASFEKVAKVFQRMASVYEKQNKYDDAIAMYNKALTEDNNRSTRNALRECERAKEKHEKEAYLDPAKAEEHREKGNEFFKEKKYAEAKAEYDEGLKRNPKDAKMYSNRAAALTKLLAYPDALRDLDECLKLDPSFVKAYSRKGAAHFFMKEYHKSLQAYEQGLKLDPENAECKQGRDQVLAKISETSRSTEVDEEQVRHAMADPEIQQILHDPQINMFLKEMQNNPQEAQKQMMSDPKLQEAVSKLIAAGIIRTG</sequence>
<comment type="subunit">
    <text evidence="6">Monomer. Homodimer. Forms a complex composed of HOP and chaperones HSP70 and HSP90; the interaction is stronger in the absence of ATP. Interacts (via TPR 1, 2, 3, 7, 8 and 9 repeats) with HSP70 (via C-terminus); the interaction is direct and is stronger in the absence of ATP. Interacts (via TPR 4, 5 and 6 repeats) with HSP90 (via C-terminus); the interaction is direct.</text>
</comment>
<feature type="compositionally biased region" description="Basic and acidic residues" evidence="10">
    <location>
        <begin position="475"/>
        <end position="515"/>
    </location>
</feature>
<dbReference type="Pfam" id="PF00515">
    <property type="entry name" value="TPR_1"/>
    <property type="match status" value="1"/>
</dbReference>
<dbReference type="InterPro" id="IPR006636">
    <property type="entry name" value="STI1_HS-bd"/>
</dbReference>
<gene>
    <name evidence="12" type="ORF">SNEC2469_LOCUS12004</name>
</gene>
<dbReference type="GO" id="GO:0005737">
    <property type="term" value="C:cytoplasm"/>
    <property type="evidence" value="ECO:0007669"/>
    <property type="project" value="UniProtKB-SubCell"/>
</dbReference>
<dbReference type="SUPFAM" id="SSF48452">
    <property type="entry name" value="TPR-like"/>
    <property type="match status" value="3"/>
</dbReference>
<dbReference type="Gene3D" id="1.10.260.100">
    <property type="match status" value="2"/>
</dbReference>
<protein>
    <recommendedName>
        <fullName evidence="7">Hsp70-Hsp90 organising protein</fullName>
    </recommendedName>
    <alternativeName>
        <fullName evidence="8">Stress-inducible protein 1</fullName>
    </alternativeName>
</protein>
<feature type="repeat" description="TPR" evidence="9">
    <location>
        <begin position="93"/>
        <end position="126"/>
    </location>
</feature>
<evidence type="ECO:0000256" key="4">
    <source>
        <dbReference type="ARBA" id="ARBA00022803"/>
    </source>
</evidence>
<dbReference type="Gene3D" id="3.50.4.10">
    <property type="entry name" value="Hepatocyte Growth Factor"/>
    <property type="match status" value="1"/>
</dbReference>
<keyword evidence="3" id="KW-0677">Repeat</keyword>
<feature type="region of interest" description="Disordered" evidence="10">
    <location>
        <begin position="637"/>
        <end position="659"/>
    </location>
</feature>
<dbReference type="PANTHER" id="PTHR22904:SF523">
    <property type="entry name" value="STRESS-INDUCED-PHOSPHOPROTEIN 1"/>
    <property type="match status" value="1"/>
</dbReference>
<evidence type="ECO:0000313" key="12">
    <source>
        <dbReference type="EMBL" id="CAE7436903.1"/>
    </source>
</evidence>
<dbReference type="SMART" id="SM00028">
    <property type="entry name" value="TPR"/>
    <property type="match status" value="8"/>
</dbReference>
<feature type="repeat" description="TPR" evidence="9">
    <location>
        <begin position="686"/>
        <end position="719"/>
    </location>
</feature>
<feature type="domain" description="STI1" evidence="11">
    <location>
        <begin position="787"/>
        <end position="827"/>
    </location>
</feature>
<dbReference type="Pfam" id="PF13414">
    <property type="entry name" value="TPR_11"/>
    <property type="match status" value="1"/>
</dbReference>
<dbReference type="Pfam" id="PF13432">
    <property type="entry name" value="TPR_16"/>
    <property type="match status" value="2"/>
</dbReference>
<dbReference type="Pfam" id="PF17830">
    <property type="entry name" value="STI1-HOP_DP"/>
    <property type="match status" value="1"/>
</dbReference>
<name>A0A812RH05_9DINO</name>
<accession>A0A812RH05</accession>
<comment type="subcellular location">
    <subcellularLocation>
        <location evidence="1">Cytoplasm</location>
    </subcellularLocation>
</comment>
<evidence type="ECO:0000256" key="9">
    <source>
        <dbReference type="PROSITE-ProRule" id="PRU00339"/>
    </source>
</evidence>
<feature type="repeat" description="TPR" evidence="9">
    <location>
        <begin position="509"/>
        <end position="542"/>
    </location>
</feature>
<feature type="region of interest" description="Disordered" evidence="10">
    <location>
        <begin position="470"/>
        <end position="515"/>
    </location>
</feature>
<dbReference type="GO" id="GO:0051879">
    <property type="term" value="F:Hsp90 protein binding"/>
    <property type="evidence" value="ECO:0007669"/>
    <property type="project" value="TreeGrafter"/>
</dbReference>
<feature type="repeat" description="TPR" evidence="9">
    <location>
        <begin position="652"/>
        <end position="685"/>
    </location>
</feature>
<dbReference type="PROSITE" id="PS50005">
    <property type="entry name" value="TPR"/>
    <property type="match status" value="7"/>
</dbReference>
<comment type="function">
    <text evidence="5">Acts as a co-chaperone and mediates the association of the chaperones HSP70 and HSP90 probably facilitating substrate transfer from HSP70 to HSP90. Stimulates HSP70 ATPase activity and, in contrast, inhibits HSP90 ATPase activity.</text>
</comment>
<evidence type="ECO:0000256" key="7">
    <source>
        <dbReference type="ARBA" id="ARBA00074766"/>
    </source>
</evidence>
<dbReference type="InterPro" id="IPR011990">
    <property type="entry name" value="TPR-like_helical_dom_sf"/>
</dbReference>
<keyword evidence="2" id="KW-0963">Cytoplasm</keyword>
<evidence type="ECO:0000256" key="3">
    <source>
        <dbReference type="ARBA" id="ARBA00022737"/>
    </source>
</evidence>
<keyword evidence="13" id="KW-1185">Reference proteome</keyword>
<evidence type="ECO:0000256" key="2">
    <source>
        <dbReference type="ARBA" id="ARBA00022490"/>
    </source>
</evidence>
<dbReference type="Gene3D" id="1.25.40.10">
    <property type="entry name" value="Tetratricopeptide repeat domain"/>
    <property type="match status" value="3"/>
</dbReference>
<dbReference type="Pfam" id="PF13181">
    <property type="entry name" value="TPR_8"/>
    <property type="match status" value="2"/>
</dbReference>
<reference evidence="12" key="1">
    <citation type="submission" date="2021-02" db="EMBL/GenBank/DDBJ databases">
        <authorList>
            <person name="Dougan E. K."/>
            <person name="Rhodes N."/>
            <person name="Thang M."/>
            <person name="Chan C."/>
        </authorList>
    </citation>
    <scope>NUCLEOTIDE SEQUENCE</scope>
</reference>
<dbReference type="InterPro" id="IPR019734">
    <property type="entry name" value="TPR_rpt"/>
</dbReference>
<organism evidence="12 13">
    <name type="scientific">Symbiodinium necroappetens</name>
    <dbReference type="NCBI Taxonomy" id="1628268"/>
    <lineage>
        <taxon>Eukaryota</taxon>
        <taxon>Sar</taxon>
        <taxon>Alveolata</taxon>
        <taxon>Dinophyceae</taxon>
        <taxon>Suessiales</taxon>
        <taxon>Symbiodiniaceae</taxon>
        <taxon>Symbiodinium</taxon>
    </lineage>
</organism>
<evidence type="ECO:0000313" key="13">
    <source>
        <dbReference type="Proteomes" id="UP000601435"/>
    </source>
</evidence>
<dbReference type="EMBL" id="CAJNJA010019030">
    <property type="protein sequence ID" value="CAE7436903.1"/>
    <property type="molecule type" value="Genomic_DNA"/>
</dbReference>
<proteinExistence type="predicted"/>
<comment type="caution">
    <text evidence="12">The sequence shown here is derived from an EMBL/GenBank/DDBJ whole genome shotgun (WGS) entry which is preliminary data.</text>
</comment>
<dbReference type="InterPro" id="IPR041243">
    <property type="entry name" value="STI1/HOP_DP"/>
</dbReference>
<evidence type="ECO:0000256" key="6">
    <source>
        <dbReference type="ARBA" id="ARBA00066016"/>
    </source>
</evidence>
<evidence type="ECO:0000256" key="10">
    <source>
        <dbReference type="SAM" id="MobiDB-lite"/>
    </source>
</evidence>
<feature type="repeat" description="TPR" evidence="9">
    <location>
        <begin position="720"/>
        <end position="753"/>
    </location>
</feature>
<dbReference type="SMART" id="SM00727">
    <property type="entry name" value="STI1"/>
    <property type="match status" value="1"/>
</dbReference>
<evidence type="ECO:0000256" key="8">
    <source>
        <dbReference type="ARBA" id="ARBA00076447"/>
    </source>
</evidence>
<dbReference type="PANTHER" id="PTHR22904">
    <property type="entry name" value="TPR REPEAT CONTAINING PROTEIN"/>
    <property type="match status" value="1"/>
</dbReference>
<dbReference type="AlphaFoldDB" id="A0A812RH05"/>
<keyword evidence="4 9" id="KW-0802">TPR repeat</keyword>
<evidence type="ECO:0000256" key="5">
    <source>
        <dbReference type="ARBA" id="ARBA00056105"/>
    </source>
</evidence>
<evidence type="ECO:0000259" key="11">
    <source>
        <dbReference type="SMART" id="SM00727"/>
    </source>
</evidence>
<evidence type="ECO:0000256" key="1">
    <source>
        <dbReference type="ARBA" id="ARBA00004496"/>
    </source>
</evidence>
<dbReference type="Proteomes" id="UP000601435">
    <property type="component" value="Unassembled WGS sequence"/>
</dbReference>
<feature type="repeat" description="TPR" evidence="9">
    <location>
        <begin position="25"/>
        <end position="58"/>
    </location>
</feature>